<sequence>MKNALTVLGILIALGYAQLAERFLHHSPTPQKPVTLNLKPAVVDLPDYTVHEDGPNCGNGPE</sequence>
<organism evidence="1 2">
    <name type="scientific">Armatimonas rosea</name>
    <dbReference type="NCBI Taxonomy" id="685828"/>
    <lineage>
        <taxon>Bacteria</taxon>
        <taxon>Bacillati</taxon>
        <taxon>Armatimonadota</taxon>
        <taxon>Armatimonadia</taxon>
        <taxon>Armatimonadales</taxon>
        <taxon>Armatimonadaceae</taxon>
        <taxon>Armatimonas</taxon>
    </lineage>
</organism>
<dbReference type="EMBL" id="JACHGW010000001">
    <property type="protein sequence ID" value="MBB6048242.1"/>
    <property type="molecule type" value="Genomic_DNA"/>
</dbReference>
<dbReference type="AlphaFoldDB" id="A0A7W9W557"/>
<name>A0A7W9W557_ARMRO</name>
<reference evidence="1 2" key="1">
    <citation type="submission" date="2020-08" db="EMBL/GenBank/DDBJ databases">
        <title>Genomic Encyclopedia of Type Strains, Phase IV (KMG-IV): sequencing the most valuable type-strain genomes for metagenomic binning, comparative biology and taxonomic classification.</title>
        <authorList>
            <person name="Goeker M."/>
        </authorList>
    </citation>
    <scope>NUCLEOTIDE SEQUENCE [LARGE SCALE GENOMIC DNA]</scope>
    <source>
        <strain evidence="1 2">DSM 23562</strain>
    </source>
</reference>
<dbReference type="RefSeq" id="WP_184191613.1">
    <property type="nucleotide sequence ID" value="NZ_JACHGW010000001.1"/>
</dbReference>
<protein>
    <submittedName>
        <fullName evidence="1">Uncharacterized protein</fullName>
    </submittedName>
</protein>
<dbReference type="Proteomes" id="UP000520814">
    <property type="component" value="Unassembled WGS sequence"/>
</dbReference>
<evidence type="ECO:0000313" key="2">
    <source>
        <dbReference type="Proteomes" id="UP000520814"/>
    </source>
</evidence>
<proteinExistence type="predicted"/>
<evidence type="ECO:0000313" key="1">
    <source>
        <dbReference type="EMBL" id="MBB6048242.1"/>
    </source>
</evidence>
<gene>
    <name evidence="1" type="ORF">HNQ39_000004</name>
</gene>
<comment type="caution">
    <text evidence="1">The sequence shown here is derived from an EMBL/GenBank/DDBJ whole genome shotgun (WGS) entry which is preliminary data.</text>
</comment>
<accession>A0A7W9W557</accession>
<keyword evidence="2" id="KW-1185">Reference proteome</keyword>